<protein>
    <submittedName>
        <fullName evidence="2">Uncharacterized protein</fullName>
    </submittedName>
</protein>
<gene>
    <name evidence="2" type="ORF">VQ02_20000</name>
</gene>
<dbReference type="Proteomes" id="UP000035955">
    <property type="component" value="Unassembled WGS sequence"/>
</dbReference>
<evidence type="ECO:0000313" key="2">
    <source>
        <dbReference type="EMBL" id="KMO33918.1"/>
    </source>
</evidence>
<sequence length="731" mass="76060">MPFIANGSAGEPIILPVSGQPGLTGAPGKDGTDGQRGERGLPGEQGPAGAGSLISRTATVFIQPWTALISDGQAGCRPADPSDPSQRQQVIAVTAAGGAAGAQVQGQNAGDLFGPTNGFVPGATLFVGPGGALVPTPPDSGWRQQVGKVVSDGHIVVALGEARIIAADTPMLAAGGFATPALPTDVQQGTAVNRYLTPARLADVAAPGNPVGDELAAKAAVTDTTSTAPGSAAPRVYSDKAADFPATPYDYLTNPADRVAVRTGVNAPDTAAAMQAWLTALTSYSPATSVSATIPPGEWSLSKVARAYARSTGAYRTITLYIDPGAKLIAGPANSYRYKVLGPWDVATNPTLISSGSGQVGDAYVVISAHDSLNIDSIRSLNVGDTAYRGVNGWQKILAKPKYRMQSWDANTNKDDAGNTVLISGVGEEGDTIIVARAGNTIVDGAGDWGVGDEAYFCYGAWRKKRVRGGTFKGAWDPNTRQPALNNANGSAGDWYVVISAGTAFGGVDLGNGSFTGLGNNVSWQPGDKVWCLSPGIWHKCYASPTPQGTITPDGKITERRFTTTTADGATNKYFPPEGKTDWPFVGKGAYGDTYTITEDVTIPGVGSFVTGTQVYFGPNGLEIIAADPNWNRGLFHLTLDEKTAIYIEGRFSPISRINGNATPEVSNGIALRVDSRARPAAAGYLFQGSMFSVETYSECDHPDQGQAQVNGGNWEAVVQTNNIFLPIIRK</sequence>
<dbReference type="PATRIC" id="fig|298794.3.peg.1324"/>
<dbReference type="EMBL" id="LABY01000143">
    <property type="protein sequence ID" value="KMO33918.1"/>
    <property type="molecule type" value="Genomic_DNA"/>
</dbReference>
<feature type="region of interest" description="Disordered" evidence="1">
    <location>
        <begin position="1"/>
        <end position="50"/>
    </location>
</feature>
<accession>A0A0J6SKL8</accession>
<reference evidence="2 3" key="1">
    <citation type="submission" date="2015-03" db="EMBL/GenBank/DDBJ databases">
        <title>Genome sequencing of Methylobacterium variabile DSM 16961.</title>
        <authorList>
            <person name="Chaudhry V."/>
            <person name="Patil P.B."/>
        </authorList>
    </citation>
    <scope>NUCLEOTIDE SEQUENCE [LARGE SCALE GENOMIC DNA]</scope>
    <source>
        <strain evidence="2 3">DSM 16961</strain>
    </source>
</reference>
<organism evidence="2 3">
    <name type="scientific">Methylobacterium variabile</name>
    <dbReference type="NCBI Taxonomy" id="298794"/>
    <lineage>
        <taxon>Bacteria</taxon>
        <taxon>Pseudomonadati</taxon>
        <taxon>Pseudomonadota</taxon>
        <taxon>Alphaproteobacteria</taxon>
        <taxon>Hyphomicrobiales</taxon>
        <taxon>Methylobacteriaceae</taxon>
        <taxon>Methylobacterium</taxon>
    </lineage>
</organism>
<feature type="compositionally biased region" description="Basic and acidic residues" evidence="1">
    <location>
        <begin position="30"/>
        <end position="41"/>
    </location>
</feature>
<feature type="non-terminal residue" evidence="2">
    <location>
        <position position="731"/>
    </location>
</feature>
<keyword evidence="3" id="KW-1185">Reference proteome</keyword>
<comment type="caution">
    <text evidence="2">The sequence shown here is derived from an EMBL/GenBank/DDBJ whole genome shotgun (WGS) entry which is preliminary data.</text>
</comment>
<evidence type="ECO:0000256" key="1">
    <source>
        <dbReference type="SAM" id="MobiDB-lite"/>
    </source>
</evidence>
<name>A0A0J6SKL8_9HYPH</name>
<proteinExistence type="predicted"/>
<dbReference type="AlphaFoldDB" id="A0A0J6SKL8"/>
<evidence type="ECO:0000313" key="3">
    <source>
        <dbReference type="Proteomes" id="UP000035955"/>
    </source>
</evidence>